<protein>
    <submittedName>
        <fullName evidence="1">Uncharacterized protein</fullName>
    </submittedName>
</protein>
<name>A0AAV9ACG8_ACOGR</name>
<comment type="caution">
    <text evidence="1">The sequence shown here is derived from an EMBL/GenBank/DDBJ whole genome shotgun (WGS) entry which is preliminary data.</text>
</comment>
<reference evidence="1" key="2">
    <citation type="submission" date="2023-06" db="EMBL/GenBank/DDBJ databases">
        <authorList>
            <person name="Ma L."/>
            <person name="Liu K.-W."/>
            <person name="Li Z."/>
            <person name="Hsiao Y.-Y."/>
            <person name="Qi Y."/>
            <person name="Fu T."/>
            <person name="Tang G."/>
            <person name="Zhang D."/>
            <person name="Sun W.-H."/>
            <person name="Liu D.-K."/>
            <person name="Li Y."/>
            <person name="Chen G.-Z."/>
            <person name="Liu X.-D."/>
            <person name="Liao X.-Y."/>
            <person name="Jiang Y.-T."/>
            <person name="Yu X."/>
            <person name="Hao Y."/>
            <person name="Huang J."/>
            <person name="Zhao X.-W."/>
            <person name="Ke S."/>
            <person name="Chen Y.-Y."/>
            <person name="Wu W.-L."/>
            <person name="Hsu J.-L."/>
            <person name="Lin Y.-F."/>
            <person name="Huang M.-D."/>
            <person name="Li C.-Y."/>
            <person name="Huang L."/>
            <person name="Wang Z.-W."/>
            <person name="Zhao X."/>
            <person name="Zhong W.-Y."/>
            <person name="Peng D.-H."/>
            <person name="Ahmad S."/>
            <person name="Lan S."/>
            <person name="Zhang J.-S."/>
            <person name="Tsai W.-C."/>
            <person name="Van De Peer Y."/>
            <person name="Liu Z.-J."/>
        </authorList>
    </citation>
    <scope>NUCLEOTIDE SEQUENCE</scope>
    <source>
        <strain evidence="1">SCP</strain>
        <tissue evidence="1">Leaves</tissue>
    </source>
</reference>
<gene>
    <name evidence="1" type="ORF">QJS04_geneDACA025075</name>
</gene>
<dbReference type="Proteomes" id="UP001179952">
    <property type="component" value="Unassembled WGS sequence"/>
</dbReference>
<sequence length="104" mass="11910">MSKLLQLVSATQQHLQRLHQQSPLMQHRMILGVHHLSQAIQPQHQLQPQMPLQGMDQRQSQGGVDNQLMEALTCFRSQLCCCSFPLLLSPVFTELALHLLKMFL</sequence>
<proteinExistence type="predicted"/>
<dbReference type="AlphaFoldDB" id="A0AAV9ACG8"/>
<keyword evidence="2" id="KW-1185">Reference proteome</keyword>
<dbReference type="EMBL" id="JAUJYN010000010">
    <property type="protein sequence ID" value="KAK1261894.1"/>
    <property type="molecule type" value="Genomic_DNA"/>
</dbReference>
<evidence type="ECO:0000313" key="1">
    <source>
        <dbReference type="EMBL" id="KAK1261894.1"/>
    </source>
</evidence>
<accession>A0AAV9ACG8</accession>
<reference evidence="1" key="1">
    <citation type="journal article" date="2023" name="Nat. Commun.">
        <title>Diploid and tetraploid genomes of Acorus and the evolution of monocots.</title>
        <authorList>
            <person name="Ma L."/>
            <person name="Liu K.W."/>
            <person name="Li Z."/>
            <person name="Hsiao Y.Y."/>
            <person name="Qi Y."/>
            <person name="Fu T."/>
            <person name="Tang G.D."/>
            <person name="Zhang D."/>
            <person name="Sun W.H."/>
            <person name="Liu D.K."/>
            <person name="Li Y."/>
            <person name="Chen G.Z."/>
            <person name="Liu X.D."/>
            <person name="Liao X.Y."/>
            <person name="Jiang Y.T."/>
            <person name="Yu X."/>
            <person name="Hao Y."/>
            <person name="Huang J."/>
            <person name="Zhao X.W."/>
            <person name="Ke S."/>
            <person name="Chen Y.Y."/>
            <person name="Wu W.L."/>
            <person name="Hsu J.L."/>
            <person name="Lin Y.F."/>
            <person name="Huang M.D."/>
            <person name="Li C.Y."/>
            <person name="Huang L."/>
            <person name="Wang Z.W."/>
            <person name="Zhao X."/>
            <person name="Zhong W.Y."/>
            <person name="Peng D.H."/>
            <person name="Ahmad S."/>
            <person name="Lan S."/>
            <person name="Zhang J.S."/>
            <person name="Tsai W.C."/>
            <person name="Van de Peer Y."/>
            <person name="Liu Z.J."/>
        </authorList>
    </citation>
    <scope>NUCLEOTIDE SEQUENCE</scope>
    <source>
        <strain evidence="1">SCP</strain>
    </source>
</reference>
<evidence type="ECO:0000313" key="2">
    <source>
        <dbReference type="Proteomes" id="UP001179952"/>
    </source>
</evidence>
<organism evidence="1 2">
    <name type="scientific">Acorus gramineus</name>
    <name type="common">Dwarf sweet flag</name>
    <dbReference type="NCBI Taxonomy" id="55184"/>
    <lineage>
        <taxon>Eukaryota</taxon>
        <taxon>Viridiplantae</taxon>
        <taxon>Streptophyta</taxon>
        <taxon>Embryophyta</taxon>
        <taxon>Tracheophyta</taxon>
        <taxon>Spermatophyta</taxon>
        <taxon>Magnoliopsida</taxon>
        <taxon>Liliopsida</taxon>
        <taxon>Acoraceae</taxon>
        <taxon>Acorus</taxon>
    </lineage>
</organism>